<gene>
    <name evidence="2" type="ORF">SAMN06295955_10850</name>
</gene>
<protein>
    <recommendedName>
        <fullName evidence="1">DUF5983 domain-containing protein</fullName>
    </recommendedName>
</protein>
<evidence type="ECO:0000313" key="2">
    <source>
        <dbReference type="EMBL" id="SNS94354.1"/>
    </source>
</evidence>
<name>A0A239IPL4_9SPHN</name>
<sequence>MKPEYPLRLFFDCSTAHVSPGTRTWLETLASSGEAMIAATPYGWFLWVEETPPTDQPADLASIMGHARQLGAEYILFDRDAPENDALPVFDD</sequence>
<evidence type="ECO:0000259" key="1">
    <source>
        <dbReference type="Pfam" id="PF19419"/>
    </source>
</evidence>
<organism evidence="2 3">
    <name type="scientific">Sphingopyxis indica</name>
    <dbReference type="NCBI Taxonomy" id="436663"/>
    <lineage>
        <taxon>Bacteria</taxon>
        <taxon>Pseudomonadati</taxon>
        <taxon>Pseudomonadota</taxon>
        <taxon>Alphaproteobacteria</taxon>
        <taxon>Sphingomonadales</taxon>
        <taxon>Sphingomonadaceae</taxon>
        <taxon>Sphingopyxis</taxon>
    </lineage>
</organism>
<dbReference type="EMBL" id="FZPA01000008">
    <property type="protein sequence ID" value="SNS94354.1"/>
    <property type="molecule type" value="Genomic_DNA"/>
</dbReference>
<keyword evidence="3" id="KW-1185">Reference proteome</keyword>
<evidence type="ECO:0000313" key="3">
    <source>
        <dbReference type="Proteomes" id="UP000198339"/>
    </source>
</evidence>
<dbReference type="Pfam" id="PF19419">
    <property type="entry name" value="DUF5983"/>
    <property type="match status" value="1"/>
</dbReference>
<feature type="domain" description="DUF5983" evidence="1">
    <location>
        <begin position="10"/>
        <end position="92"/>
    </location>
</feature>
<dbReference type="RefSeq" id="WP_089216173.1">
    <property type="nucleotide sequence ID" value="NZ_FZPA01000008.1"/>
</dbReference>
<dbReference type="AlphaFoldDB" id="A0A239IPL4"/>
<reference evidence="2 3" key="1">
    <citation type="submission" date="2017-06" db="EMBL/GenBank/DDBJ databases">
        <authorList>
            <person name="Kim H.J."/>
            <person name="Triplett B.A."/>
        </authorList>
    </citation>
    <scope>NUCLEOTIDE SEQUENCE [LARGE SCALE GENOMIC DNA]</scope>
    <source>
        <strain evidence="2 3">DS15</strain>
    </source>
</reference>
<dbReference type="Proteomes" id="UP000198339">
    <property type="component" value="Unassembled WGS sequence"/>
</dbReference>
<proteinExistence type="predicted"/>
<dbReference type="OrthoDB" id="7274689at2"/>
<accession>A0A239IPL4</accession>
<dbReference type="InterPro" id="IPR046025">
    <property type="entry name" value="DUF5983"/>
</dbReference>